<evidence type="ECO:0000313" key="2">
    <source>
        <dbReference type="Proteomes" id="UP000738349"/>
    </source>
</evidence>
<organism evidence="1 2">
    <name type="scientific">Dactylonectria macrodidyma</name>
    <dbReference type="NCBI Taxonomy" id="307937"/>
    <lineage>
        <taxon>Eukaryota</taxon>
        <taxon>Fungi</taxon>
        <taxon>Dikarya</taxon>
        <taxon>Ascomycota</taxon>
        <taxon>Pezizomycotina</taxon>
        <taxon>Sordariomycetes</taxon>
        <taxon>Hypocreomycetidae</taxon>
        <taxon>Hypocreales</taxon>
        <taxon>Nectriaceae</taxon>
        <taxon>Dactylonectria</taxon>
    </lineage>
</organism>
<dbReference type="Proteomes" id="UP000738349">
    <property type="component" value="Unassembled WGS sequence"/>
</dbReference>
<protein>
    <submittedName>
        <fullName evidence="1">Uncharacterized protein</fullName>
    </submittedName>
</protein>
<dbReference type="EMBL" id="JAGMUV010000010">
    <property type="protein sequence ID" value="KAH7142188.1"/>
    <property type="molecule type" value="Genomic_DNA"/>
</dbReference>
<name>A0A9P9ES31_9HYPO</name>
<gene>
    <name evidence="1" type="ORF">EDB81DRAFT_55461</name>
</gene>
<reference evidence="1" key="1">
    <citation type="journal article" date="2021" name="Nat. Commun.">
        <title>Genetic determinants of endophytism in the Arabidopsis root mycobiome.</title>
        <authorList>
            <person name="Mesny F."/>
            <person name="Miyauchi S."/>
            <person name="Thiergart T."/>
            <person name="Pickel B."/>
            <person name="Atanasova L."/>
            <person name="Karlsson M."/>
            <person name="Huettel B."/>
            <person name="Barry K.W."/>
            <person name="Haridas S."/>
            <person name="Chen C."/>
            <person name="Bauer D."/>
            <person name="Andreopoulos W."/>
            <person name="Pangilinan J."/>
            <person name="LaButti K."/>
            <person name="Riley R."/>
            <person name="Lipzen A."/>
            <person name="Clum A."/>
            <person name="Drula E."/>
            <person name="Henrissat B."/>
            <person name="Kohler A."/>
            <person name="Grigoriev I.V."/>
            <person name="Martin F.M."/>
            <person name="Hacquard S."/>
        </authorList>
    </citation>
    <scope>NUCLEOTIDE SEQUENCE</scope>
    <source>
        <strain evidence="1">MPI-CAGE-AT-0147</strain>
    </source>
</reference>
<sequence>MAPPEPLGGGHARHAAAIEAECSEGPQNIWPSSELGVSVWSHEAADHVQLSPVEACYGPDGALPPNGMVGRWRIPGRSGEAGPRVCGPKKRQVALWTCCNCGQSGMSMRVDPCVYCSTPRCMYCPVIKVKSKPSAGAARN</sequence>
<accession>A0A9P9ES31</accession>
<evidence type="ECO:0000313" key="1">
    <source>
        <dbReference type="EMBL" id="KAH7142188.1"/>
    </source>
</evidence>
<dbReference type="OrthoDB" id="4850182at2759"/>
<keyword evidence="2" id="KW-1185">Reference proteome</keyword>
<comment type="caution">
    <text evidence="1">The sequence shown here is derived from an EMBL/GenBank/DDBJ whole genome shotgun (WGS) entry which is preliminary data.</text>
</comment>
<dbReference type="AlphaFoldDB" id="A0A9P9ES31"/>
<proteinExistence type="predicted"/>